<organism evidence="7 8">
    <name type="scientific">Rhodococcus qingshengii</name>
    <dbReference type="NCBI Taxonomy" id="334542"/>
    <lineage>
        <taxon>Bacteria</taxon>
        <taxon>Bacillati</taxon>
        <taxon>Actinomycetota</taxon>
        <taxon>Actinomycetes</taxon>
        <taxon>Mycobacteriales</taxon>
        <taxon>Nocardiaceae</taxon>
        <taxon>Rhodococcus</taxon>
        <taxon>Rhodococcus erythropolis group</taxon>
    </lineage>
</organism>
<evidence type="ECO:0000256" key="1">
    <source>
        <dbReference type="ARBA" id="ARBA00011975"/>
    </source>
</evidence>
<dbReference type="RefSeq" id="WP_275231325.1">
    <property type="nucleotide sequence ID" value="NZ_JARDXE010000001.1"/>
</dbReference>
<dbReference type="PANTHER" id="PTHR10629">
    <property type="entry name" value="CYTOSINE-SPECIFIC METHYLTRANSFERASE"/>
    <property type="match status" value="1"/>
</dbReference>
<evidence type="ECO:0000313" key="7">
    <source>
        <dbReference type="EMBL" id="MDE8643404.1"/>
    </source>
</evidence>
<protein>
    <recommendedName>
        <fullName evidence="1">DNA (cytosine-5-)-methyltransferase</fullName>
        <ecNumber evidence="1">2.1.1.37</ecNumber>
    </recommendedName>
</protein>
<comment type="similarity">
    <text evidence="6">Belongs to the class I-like SAM-binding methyltransferase superfamily. C5-methyltransferase family.</text>
</comment>
<dbReference type="GO" id="GO:0032259">
    <property type="term" value="P:methylation"/>
    <property type="evidence" value="ECO:0007669"/>
    <property type="project" value="UniProtKB-KW"/>
</dbReference>
<dbReference type="InterPro" id="IPR029063">
    <property type="entry name" value="SAM-dependent_MTases_sf"/>
</dbReference>
<dbReference type="AlphaFoldDB" id="A0AAW6LAI2"/>
<feature type="active site" evidence="6">
    <location>
        <position position="82"/>
    </location>
</feature>
<dbReference type="GO" id="GO:0003886">
    <property type="term" value="F:DNA (cytosine-5-)-methyltransferase activity"/>
    <property type="evidence" value="ECO:0007669"/>
    <property type="project" value="UniProtKB-EC"/>
</dbReference>
<gene>
    <name evidence="7" type="ORF">PXH69_00500</name>
</gene>
<dbReference type="PRINTS" id="PR00105">
    <property type="entry name" value="C5METTRFRASE"/>
</dbReference>
<dbReference type="PROSITE" id="PS51679">
    <property type="entry name" value="SAM_MT_C5"/>
    <property type="match status" value="1"/>
</dbReference>
<evidence type="ECO:0000256" key="3">
    <source>
        <dbReference type="ARBA" id="ARBA00022679"/>
    </source>
</evidence>
<dbReference type="InterPro" id="IPR001525">
    <property type="entry name" value="C5_MeTfrase"/>
</dbReference>
<keyword evidence="4 6" id="KW-0949">S-adenosyl-L-methionine</keyword>
<evidence type="ECO:0000256" key="5">
    <source>
        <dbReference type="ARBA" id="ARBA00022747"/>
    </source>
</evidence>
<dbReference type="InterPro" id="IPR050390">
    <property type="entry name" value="C5-Methyltransferase"/>
</dbReference>
<dbReference type="PANTHER" id="PTHR10629:SF52">
    <property type="entry name" value="DNA (CYTOSINE-5)-METHYLTRANSFERASE 1"/>
    <property type="match status" value="1"/>
</dbReference>
<dbReference type="Pfam" id="PF00145">
    <property type="entry name" value="DNA_methylase"/>
    <property type="match status" value="2"/>
</dbReference>
<comment type="caution">
    <text evidence="7">The sequence shown here is derived from an EMBL/GenBank/DDBJ whole genome shotgun (WGS) entry which is preliminary data.</text>
</comment>
<dbReference type="Proteomes" id="UP001217325">
    <property type="component" value="Unassembled WGS sequence"/>
</dbReference>
<reference evidence="7" key="1">
    <citation type="submission" date="2023-02" db="EMBL/GenBank/DDBJ databases">
        <title>A novel hydrolase synthesized by Rhodococcus erythropolis HQ is responsible for the detoxification of Zearalenone.</title>
        <authorList>
            <person name="Hu J."/>
            <person name="Xu J."/>
        </authorList>
    </citation>
    <scope>NUCLEOTIDE SEQUENCE</scope>
    <source>
        <strain evidence="7">HQ</strain>
    </source>
</reference>
<dbReference type="EMBL" id="JARDXE010000001">
    <property type="protein sequence ID" value="MDE8643404.1"/>
    <property type="molecule type" value="Genomic_DNA"/>
</dbReference>
<dbReference type="Gene3D" id="3.90.120.10">
    <property type="entry name" value="DNA Methylase, subunit A, domain 2"/>
    <property type="match status" value="1"/>
</dbReference>
<sequence length="380" mass="41119">MEDNRSAQCDLSTHSVVDLFAGPGGIDVAATWLGMSTHGVEWDDDAHATRIEAGLDTDHRDVRELGPKKFPNATILAGGPPCQTFTVAGSGSGRDALDDVLKLVDRMARAEDVSSSLKGLDDERTGLVLEPLRWALEAHGAGRPYEAVVLEQVQTVLPVWEAMKPVLESLGYKVVCTVLRTEEFGVPQTRRRAVLLANRMVTPIRPVPTHQAYRAGMVRGTGESHLLPWETMGSALKRGEWFEVVSNYGSGGIPSARGRRTSEQPSATVTGKISRNRIVDHMGDEQERFSPAEAGRLQTFPLDYKWAGQGWAQQVGNAMPPRLAVHALAAAFGRVPVTAQLDSKIEESWMRSRVSDTPVLTVVPDLGMEGALDLGAAVAV</sequence>
<accession>A0AAW6LAI2</accession>
<evidence type="ECO:0000256" key="6">
    <source>
        <dbReference type="PROSITE-ProRule" id="PRU01016"/>
    </source>
</evidence>
<name>A0AAW6LAI2_RHOSG</name>
<keyword evidence="3 6" id="KW-0808">Transferase</keyword>
<evidence type="ECO:0000256" key="4">
    <source>
        <dbReference type="ARBA" id="ARBA00022691"/>
    </source>
</evidence>
<dbReference type="EC" id="2.1.1.37" evidence="1"/>
<evidence type="ECO:0000256" key="2">
    <source>
        <dbReference type="ARBA" id="ARBA00022603"/>
    </source>
</evidence>
<proteinExistence type="inferred from homology"/>
<keyword evidence="2 6" id="KW-0489">Methyltransferase</keyword>
<dbReference type="SUPFAM" id="SSF53335">
    <property type="entry name" value="S-adenosyl-L-methionine-dependent methyltransferases"/>
    <property type="match status" value="1"/>
</dbReference>
<keyword evidence="5" id="KW-0680">Restriction system</keyword>
<dbReference type="Gene3D" id="3.40.50.150">
    <property type="entry name" value="Vaccinia Virus protein VP39"/>
    <property type="match status" value="1"/>
</dbReference>
<evidence type="ECO:0000313" key="8">
    <source>
        <dbReference type="Proteomes" id="UP001217325"/>
    </source>
</evidence>
<dbReference type="GO" id="GO:0009307">
    <property type="term" value="P:DNA restriction-modification system"/>
    <property type="evidence" value="ECO:0007669"/>
    <property type="project" value="UniProtKB-KW"/>
</dbReference>